<evidence type="ECO:0000313" key="3">
    <source>
        <dbReference type="Proteomes" id="UP000464675"/>
    </source>
</evidence>
<gene>
    <name evidence="2" type="ORF">GTQ55_06080</name>
</gene>
<proteinExistence type="predicted"/>
<keyword evidence="3" id="KW-1185">Reference proteome</keyword>
<dbReference type="Proteomes" id="UP000464675">
    <property type="component" value="Chromosome"/>
</dbReference>
<feature type="transmembrane region" description="Helical" evidence="1">
    <location>
        <begin position="66"/>
        <end position="83"/>
    </location>
</feature>
<keyword evidence="1" id="KW-1133">Transmembrane helix</keyword>
<evidence type="ECO:0000313" key="2">
    <source>
        <dbReference type="EMBL" id="QHQ38596.1"/>
    </source>
</evidence>
<organism evidence="2 3">
    <name type="scientific">Microbulbifer hydrolyticus</name>
    <dbReference type="NCBI Taxonomy" id="48074"/>
    <lineage>
        <taxon>Bacteria</taxon>
        <taxon>Pseudomonadati</taxon>
        <taxon>Pseudomonadota</taxon>
        <taxon>Gammaproteobacteria</taxon>
        <taxon>Cellvibrionales</taxon>
        <taxon>Microbulbiferaceae</taxon>
        <taxon>Microbulbifer</taxon>
    </lineage>
</organism>
<dbReference type="RefSeq" id="WP_161857927.1">
    <property type="nucleotide sequence ID" value="NZ_CP047491.1"/>
</dbReference>
<name>A0ABX6IV24_9GAMM</name>
<protein>
    <recommendedName>
        <fullName evidence="4">YcxB-like protein domain-containing protein</fullName>
    </recommendedName>
</protein>
<evidence type="ECO:0000256" key="1">
    <source>
        <dbReference type="SAM" id="Phobius"/>
    </source>
</evidence>
<accession>A0ABX6IV24</accession>
<dbReference type="EMBL" id="CP047491">
    <property type="protein sequence ID" value="QHQ38596.1"/>
    <property type="molecule type" value="Genomic_DNA"/>
</dbReference>
<feature type="transmembrane region" description="Helical" evidence="1">
    <location>
        <begin position="89"/>
        <end position="109"/>
    </location>
</feature>
<keyword evidence="1" id="KW-0472">Membrane</keyword>
<sequence>MHLLRGSLRSHFRARGAQGKPPLLWALHFKIMIIETKLEEKDWKVFSHYIRAKALEDAKSWIDSPLFNVFIWLMIAVVILGVTRPEMGLHWQSAAFSAVVCAVLFFSIYSKEVKFLKNLLPTADNSIYEKRVIEVSESGIRSKNCKHDVFLSWDNFTSIEYERGLIMFFISRANAIVIPEAQVPEPMELVEKVRALVKM</sequence>
<keyword evidence="1" id="KW-0812">Transmembrane</keyword>
<reference evidence="2 3" key="1">
    <citation type="submission" date="2020-01" db="EMBL/GenBank/DDBJ databases">
        <title>The possibility of degradation of plastic by Microbulbifer hydrolyticus IRE-31.</title>
        <authorList>
            <person name="Liu L."/>
        </authorList>
    </citation>
    <scope>NUCLEOTIDE SEQUENCE [LARGE SCALE GENOMIC DNA]</scope>
    <source>
        <strain evidence="2 3">IRE-31</strain>
    </source>
</reference>
<evidence type="ECO:0008006" key="4">
    <source>
        <dbReference type="Google" id="ProtNLM"/>
    </source>
</evidence>